<dbReference type="EMBL" id="JADGJW010000068">
    <property type="protein sequence ID" value="KAJ3225197.1"/>
    <property type="molecule type" value="Genomic_DNA"/>
</dbReference>
<dbReference type="GO" id="GO:0034457">
    <property type="term" value="C:Mpp10 complex"/>
    <property type="evidence" value="ECO:0007669"/>
    <property type="project" value="UniProtKB-UniRule"/>
</dbReference>
<comment type="caution">
    <text evidence="9">The sequence shown here is derived from an EMBL/GenBank/DDBJ whole genome shotgun (WGS) entry which is preliminary data.</text>
</comment>
<keyword evidence="5 7" id="KW-0687">Ribonucleoprotein</keyword>
<keyword evidence="2 7" id="KW-0690">Ribosome biogenesis</keyword>
<feature type="region of interest" description="Disordered" evidence="8">
    <location>
        <begin position="137"/>
        <end position="169"/>
    </location>
</feature>
<organism evidence="9 10">
    <name type="scientific">Clydaea vesicula</name>
    <dbReference type="NCBI Taxonomy" id="447962"/>
    <lineage>
        <taxon>Eukaryota</taxon>
        <taxon>Fungi</taxon>
        <taxon>Fungi incertae sedis</taxon>
        <taxon>Chytridiomycota</taxon>
        <taxon>Chytridiomycota incertae sedis</taxon>
        <taxon>Chytridiomycetes</taxon>
        <taxon>Lobulomycetales</taxon>
        <taxon>Lobulomycetaceae</taxon>
        <taxon>Clydaea</taxon>
    </lineage>
</organism>
<evidence type="ECO:0000256" key="6">
    <source>
        <dbReference type="ARBA" id="ARBA00029455"/>
    </source>
</evidence>
<evidence type="ECO:0000256" key="7">
    <source>
        <dbReference type="PIRNR" id="PIRNR017300"/>
    </source>
</evidence>
<dbReference type="GO" id="GO:0032040">
    <property type="term" value="C:small-subunit processome"/>
    <property type="evidence" value="ECO:0007669"/>
    <property type="project" value="TreeGrafter"/>
</dbReference>
<feature type="compositionally biased region" description="Acidic residues" evidence="8">
    <location>
        <begin position="322"/>
        <end position="331"/>
    </location>
</feature>
<feature type="compositionally biased region" description="Acidic residues" evidence="8">
    <location>
        <begin position="153"/>
        <end position="167"/>
    </location>
</feature>
<keyword evidence="3 7" id="KW-0698">rRNA processing</keyword>
<comment type="function">
    <text evidence="7">Involved in nucleolar processing of pre-18S ribosomal RNA.</text>
</comment>
<dbReference type="Pfam" id="PF04006">
    <property type="entry name" value="Mpp10"/>
    <property type="match status" value="1"/>
</dbReference>
<dbReference type="PANTHER" id="PTHR17039">
    <property type="entry name" value="U3 SMALL NUCLEOLAR RIBONUCLEOPROTEIN PROTEIN MPP10"/>
    <property type="match status" value="1"/>
</dbReference>
<comment type="similarity">
    <text evidence="6 7">Belongs to the MPP10 family.</text>
</comment>
<evidence type="ECO:0000256" key="5">
    <source>
        <dbReference type="ARBA" id="ARBA00023274"/>
    </source>
</evidence>
<dbReference type="PIRSF" id="PIRSF017300">
    <property type="entry name" value="snoRNP_Mpp10"/>
    <property type="match status" value="1"/>
</dbReference>
<evidence type="ECO:0000256" key="8">
    <source>
        <dbReference type="SAM" id="MobiDB-lite"/>
    </source>
</evidence>
<accession>A0AAD5U6T8</accession>
<gene>
    <name evidence="9" type="primary">MPP10</name>
    <name evidence="9" type="ORF">HK099_007209</name>
</gene>
<proteinExistence type="inferred from homology"/>
<evidence type="ECO:0000313" key="10">
    <source>
        <dbReference type="Proteomes" id="UP001211065"/>
    </source>
</evidence>
<name>A0AAD5U6T8_9FUNG</name>
<dbReference type="GO" id="GO:0005732">
    <property type="term" value="C:sno(s)RNA-containing ribonucleoprotein complex"/>
    <property type="evidence" value="ECO:0007669"/>
    <property type="project" value="UniProtKB-UniRule"/>
</dbReference>
<dbReference type="InterPro" id="IPR012173">
    <property type="entry name" value="Mpp10"/>
</dbReference>
<dbReference type="GO" id="GO:0006364">
    <property type="term" value="P:rRNA processing"/>
    <property type="evidence" value="ECO:0007669"/>
    <property type="project" value="UniProtKB-KW"/>
</dbReference>
<comment type="subcellular location">
    <subcellularLocation>
        <location evidence="1 7">Nucleus</location>
        <location evidence="1 7">Nucleolus</location>
    </subcellularLocation>
</comment>
<keyword evidence="10" id="KW-1185">Reference proteome</keyword>
<reference evidence="9" key="1">
    <citation type="submission" date="2020-05" db="EMBL/GenBank/DDBJ databases">
        <title>Phylogenomic resolution of chytrid fungi.</title>
        <authorList>
            <person name="Stajich J.E."/>
            <person name="Amses K."/>
            <person name="Simmons R."/>
            <person name="Seto K."/>
            <person name="Myers J."/>
            <person name="Bonds A."/>
            <person name="Quandt C.A."/>
            <person name="Barry K."/>
            <person name="Liu P."/>
            <person name="Grigoriev I."/>
            <person name="Longcore J.E."/>
            <person name="James T.Y."/>
        </authorList>
    </citation>
    <scope>NUCLEOTIDE SEQUENCE</scope>
    <source>
        <strain evidence="9">JEL0476</strain>
    </source>
</reference>
<evidence type="ECO:0000256" key="4">
    <source>
        <dbReference type="ARBA" id="ARBA00023242"/>
    </source>
</evidence>
<evidence type="ECO:0000256" key="3">
    <source>
        <dbReference type="ARBA" id="ARBA00022552"/>
    </source>
</evidence>
<evidence type="ECO:0000256" key="1">
    <source>
        <dbReference type="ARBA" id="ARBA00004604"/>
    </source>
</evidence>
<feature type="compositionally biased region" description="Polar residues" evidence="8">
    <location>
        <begin position="340"/>
        <end position="357"/>
    </location>
</feature>
<evidence type="ECO:0000256" key="2">
    <source>
        <dbReference type="ARBA" id="ARBA00022517"/>
    </source>
</evidence>
<keyword evidence="4 7" id="KW-0539">Nucleus</keyword>
<sequence>MPGKVERFMELTTNKSNSESDFNFELGDKVKFLQDNCQDFLLKTKPLIENLTSLTTNLYKKLKPELPHKNSAALDNLLTDGYDNDQIWEQIMLLNNPLINYINRSTENLIASGDDIEESHSYHSENLVESLSDISHDGKDEEDEQADVVNLEAQEENSSEEESVAEGEDIKEMMSADGISDTDSLSSTNDIDEAFLNGKRRFEKTVVDDEFFSLREMEKFSEIAEKWDFKQQERQFKKNEAFDSDSDVPDDVNVNEFDLGLDFFSMDPDKMDEDVESDEDADLDNANDIMYEEFFGPRVSNTEKLKPTWKKSTSIQKRTWEDAELDYDQDDGYYNGGVYESNSSEPKVQESGSSNILPHNDGDTVKPSRNLLEDDDLENQNNLSTFEKEQNKLSKTIKKLEDENVAPKPWVLMGEANSKSRPLNALLEEHLEVDYAAKPVPIITEETTKSLEDIIKDRIKDGIFDDVERKYKEVRKNYDPNRRLELDDEKSKVGLGEIYEKDYLKQTSKNTNAKTEIDQKVQAAHDEIKILLKNLNENLDILSNWNYKPKAPKAELTIVSQKALAPAIELEEVIPSSISNSTLLAPKEIFEEKLGKSITEKESSDKRRDRLKKRKRTKLLSREKEKLIKESLSQNKGNAKVEKEKAVNELIKEGNVTIIGGNDKLGKKLIKENKTKKAGGARILEKGDKYTIEKKNDNVGNLKL</sequence>
<dbReference type="Proteomes" id="UP001211065">
    <property type="component" value="Unassembled WGS sequence"/>
</dbReference>
<evidence type="ECO:0000313" key="9">
    <source>
        <dbReference type="EMBL" id="KAJ3225197.1"/>
    </source>
</evidence>
<feature type="region of interest" description="Disordered" evidence="8">
    <location>
        <begin position="305"/>
        <end position="370"/>
    </location>
</feature>
<protein>
    <recommendedName>
        <fullName evidence="7">U3 small nucleolar ribonucleoprotein protein MPP10</fullName>
    </recommendedName>
</protein>
<dbReference type="AlphaFoldDB" id="A0AAD5U6T8"/>
<dbReference type="PANTHER" id="PTHR17039:SF0">
    <property type="entry name" value="U3 SMALL NUCLEOLAR RIBONUCLEOPROTEIN PROTEIN MPP10"/>
    <property type="match status" value="1"/>
</dbReference>